<dbReference type="KEGG" id="bgh:BDBG_16796"/>
<gene>
    <name evidence="1" type="ORF">BDBG_16796</name>
</gene>
<evidence type="ECO:0000313" key="2">
    <source>
        <dbReference type="Proteomes" id="UP000002038"/>
    </source>
</evidence>
<dbReference type="Proteomes" id="UP000002038">
    <property type="component" value="Unassembled WGS sequence"/>
</dbReference>
<evidence type="ECO:0000313" key="1">
    <source>
        <dbReference type="EMBL" id="OAT07252.1"/>
    </source>
</evidence>
<dbReference type="RefSeq" id="XP_031577671.1">
    <property type="nucleotide sequence ID" value="XM_031724678.1"/>
</dbReference>
<proteinExistence type="predicted"/>
<protein>
    <submittedName>
        <fullName evidence="1">Uncharacterized protein</fullName>
    </submittedName>
</protein>
<dbReference type="AlphaFoldDB" id="A0A179ULG9"/>
<name>A0A179ULG9_BLAGS</name>
<organism evidence="1 2">
    <name type="scientific">Blastomyces gilchristii (strain SLH14081)</name>
    <name type="common">Blastomyces dermatitidis</name>
    <dbReference type="NCBI Taxonomy" id="559298"/>
    <lineage>
        <taxon>Eukaryota</taxon>
        <taxon>Fungi</taxon>
        <taxon>Dikarya</taxon>
        <taxon>Ascomycota</taxon>
        <taxon>Pezizomycotina</taxon>
        <taxon>Eurotiomycetes</taxon>
        <taxon>Eurotiomycetidae</taxon>
        <taxon>Onygenales</taxon>
        <taxon>Ajellomycetaceae</taxon>
        <taxon>Blastomyces</taxon>
    </lineage>
</organism>
<dbReference type="GeneID" id="42528792"/>
<reference evidence="2" key="1">
    <citation type="journal article" date="2015" name="PLoS Genet.">
        <title>The dynamic genome and transcriptome of the human fungal pathogen Blastomyces and close relative Emmonsia.</title>
        <authorList>
            <person name="Munoz J.F."/>
            <person name="Gauthier G.M."/>
            <person name="Desjardins C.A."/>
            <person name="Gallo J.E."/>
            <person name="Holder J."/>
            <person name="Sullivan T.D."/>
            <person name="Marty A.J."/>
            <person name="Carmen J.C."/>
            <person name="Chen Z."/>
            <person name="Ding L."/>
            <person name="Gujja S."/>
            <person name="Magrini V."/>
            <person name="Misas E."/>
            <person name="Mitreva M."/>
            <person name="Priest M."/>
            <person name="Saif S."/>
            <person name="Whiston E.A."/>
            <person name="Young S."/>
            <person name="Zeng Q."/>
            <person name="Goldman W.E."/>
            <person name="Mardis E.R."/>
            <person name="Taylor J.W."/>
            <person name="McEwen J.G."/>
            <person name="Clay O.K."/>
            <person name="Klein B.S."/>
            <person name="Cuomo C.A."/>
        </authorList>
    </citation>
    <scope>NUCLEOTIDE SEQUENCE [LARGE SCALE GENOMIC DNA]</scope>
    <source>
        <strain evidence="2">SLH14081</strain>
    </source>
</reference>
<sequence>MNFCIMPQGLICTCTVQFLLTSKSSFFPEENRAHL</sequence>
<keyword evidence="2" id="KW-1185">Reference proteome</keyword>
<accession>A0A179ULG9</accession>
<dbReference type="EMBL" id="GG657452">
    <property type="protein sequence ID" value="OAT07252.1"/>
    <property type="molecule type" value="Genomic_DNA"/>
</dbReference>
<dbReference type="VEuPathDB" id="FungiDB:BDBG_16796"/>